<evidence type="ECO:0000313" key="2">
    <source>
        <dbReference type="Proteomes" id="UP000187455"/>
    </source>
</evidence>
<dbReference type="Proteomes" id="UP000187455">
    <property type="component" value="Unassembled WGS sequence"/>
</dbReference>
<keyword evidence="2" id="KW-1185">Reference proteome</keyword>
<name>A0A1R0H389_9FUNG</name>
<proteinExistence type="predicted"/>
<sequence>MKNIPGSLFKSSSNEAVATVFPTNILKCRSFFTALSAGCILKKSPGCITKFFSSESFSETKESSKLLLESKDG</sequence>
<reference evidence="1 2" key="1">
    <citation type="journal article" date="2016" name="Mol. Biol. Evol.">
        <title>Genome-Wide Survey of Gut Fungi (Harpellales) Reveals the First Horizontally Transferred Ubiquitin Gene from a Mosquito Host.</title>
        <authorList>
            <person name="Wang Y."/>
            <person name="White M.M."/>
            <person name="Kvist S."/>
            <person name="Moncalvo J.M."/>
        </authorList>
    </citation>
    <scope>NUCLEOTIDE SEQUENCE [LARGE SCALE GENOMIC DNA]</scope>
    <source>
        <strain evidence="1 2">ALG-7-W6</strain>
    </source>
</reference>
<accession>A0A1R0H389</accession>
<evidence type="ECO:0000313" key="1">
    <source>
        <dbReference type="EMBL" id="OLY83591.1"/>
    </source>
</evidence>
<dbReference type="EMBL" id="LSSL01000830">
    <property type="protein sequence ID" value="OLY83591.1"/>
    <property type="molecule type" value="Genomic_DNA"/>
</dbReference>
<gene>
    <name evidence="1" type="ORF">AYI68_g2265</name>
</gene>
<organism evidence="1 2">
    <name type="scientific">Smittium mucronatum</name>
    <dbReference type="NCBI Taxonomy" id="133383"/>
    <lineage>
        <taxon>Eukaryota</taxon>
        <taxon>Fungi</taxon>
        <taxon>Fungi incertae sedis</taxon>
        <taxon>Zoopagomycota</taxon>
        <taxon>Kickxellomycotina</taxon>
        <taxon>Harpellomycetes</taxon>
        <taxon>Harpellales</taxon>
        <taxon>Legeriomycetaceae</taxon>
        <taxon>Smittium</taxon>
    </lineage>
</organism>
<protein>
    <submittedName>
        <fullName evidence="1">Uncharacterized protein</fullName>
    </submittedName>
</protein>
<comment type="caution">
    <text evidence="1">The sequence shown here is derived from an EMBL/GenBank/DDBJ whole genome shotgun (WGS) entry which is preliminary data.</text>
</comment>
<dbReference type="AlphaFoldDB" id="A0A1R0H389"/>